<protein>
    <submittedName>
        <fullName evidence="1">Uncharacterized protein</fullName>
    </submittedName>
</protein>
<dbReference type="AlphaFoldDB" id="A0A067F7Z6"/>
<organism evidence="1 2">
    <name type="scientific">Citrus sinensis</name>
    <name type="common">Sweet orange</name>
    <name type="synonym">Citrus aurantium var. sinensis</name>
    <dbReference type="NCBI Taxonomy" id="2711"/>
    <lineage>
        <taxon>Eukaryota</taxon>
        <taxon>Viridiplantae</taxon>
        <taxon>Streptophyta</taxon>
        <taxon>Embryophyta</taxon>
        <taxon>Tracheophyta</taxon>
        <taxon>Spermatophyta</taxon>
        <taxon>Magnoliopsida</taxon>
        <taxon>eudicotyledons</taxon>
        <taxon>Gunneridae</taxon>
        <taxon>Pentapetalae</taxon>
        <taxon>rosids</taxon>
        <taxon>malvids</taxon>
        <taxon>Sapindales</taxon>
        <taxon>Rutaceae</taxon>
        <taxon>Aurantioideae</taxon>
        <taxon>Citrus</taxon>
    </lineage>
</organism>
<dbReference type="Proteomes" id="UP000027120">
    <property type="component" value="Unassembled WGS sequence"/>
</dbReference>
<sequence>MVIGDGVLTPAISVSGLQVTENKLTD</sequence>
<evidence type="ECO:0000313" key="2">
    <source>
        <dbReference type="Proteomes" id="UP000027120"/>
    </source>
</evidence>
<name>A0A067F7Z6_CITSI</name>
<reference evidence="1 2" key="1">
    <citation type="submission" date="2014-04" db="EMBL/GenBank/DDBJ databases">
        <authorList>
            <consortium name="International Citrus Genome Consortium"/>
            <person name="Gmitter F."/>
            <person name="Chen C."/>
            <person name="Farmerie W."/>
            <person name="Harkins T."/>
            <person name="Desany B."/>
            <person name="Mohiuddin M."/>
            <person name="Kodira C."/>
            <person name="Borodovsky M."/>
            <person name="Lomsadze A."/>
            <person name="Burns P."/>
            <person name="Jenkins J."/>
            <person name="Prochnik S."/>
            <person name="Shu S."/>
            <person name="Chapman J."/>
            <person name="Pitluck S."/>
            <person name="Schmutz J."/>
            <person name="Rokhsar D."/>
        </authorList>
    </citation>
    <scope>NUCLEOTIDE SEQUENCE</scope>
</reference>
<evidence type="ECO:0000313" key="1">
    <source>
        <dbReference type="EMBL" id="KDO63519.1"/>
    </source>
</evidence>
<dbReference type="EMBL" id="KK784913">
    <property type="protein sequence ID" value="KDO63519.1"/>
    <property type="molecule type" value="Genomic_DNA"/>
</dbReference>
<gene>
    <name evidence="1" type="ORF">CISIN_1g0055831mg</name>
</gene>
<feature type="non-terminal residue" evidence="1">
    <location>
        <position position="26"/>
    </location>
</feature>
<accession>A0A067F7Z6</accession>
<keyword evidence="2" id="KW-1185">Reference proteome</keyword>
<proteinExistence type="predicted"/>